<organism evidence="2 3">
    <name type="scientific">Natrinema hispanicum</name>
    <dbReference type="NCBI Taxonomy" id="392421"/>
    <lineage>
        <taxon>Archaea</taxon>
        <taxon>Methanobacteriati</taxon>
        <taxon>Methanobacteriota</taxon>
        <taxon>Stenosarchaea group</taxon>
        <taxon>Halobacteria</taxon>
        <taxon>Halobacteriales</taxon>
        <taxon>Natrialbaceae</taxon>
        <taxon>Natrinema</taxon>
    </lineage>
</organism>
<dbReference type="Proteomes" id="UP000199320">
    <property type="component" value="Unassembled WGS sequence"/>
</dbReference>
<name>A0A1I0EBR3_9EURY</name>
<keyword evidence="3" id="KW-1185">Reference proteome</keyword>
<evidence type="ECO:0000313" key="3">
    <source>
        <dbReference type="Proteomes" id="UP000199320"/>
    </source>
</evidence>
<dbReference type="EMBL" id="FOIC01000006">
    <property type="protein sequence ID" value="SET42695.1"/>
    <property type="molecule type" value="Genomic_DNA"/>
</dbReference>
<gene>
    <name evidence="2" type="ORF">SAMN04488694_106182</name>
    <name evidence="1" type="ORF">SAMN05192552_100613</name>
</gene>
<evidence type="ECO:0000313" key="1">
    <source>
        <dbReference type="EMBL" id="SDC65772.1"/>
    </source>
</evidence>
<dbReference type="AlphaFoldDB" id="A0A1I0EBR3"/>
<reference evidence="3 4" key="2">
    <citation type="submission" date="2016-10" db="EMBL/GenBank/DDBJ databases">
        <authorList>
            <person name="Varghese N."/>
            <person name="Submissions S."/>
        </authorList>
    </citation>
    <scope>NUCLEOTIDE SEQUENCE [LARGE SCALE GENOMIC DNA]</scope>
    <source>
        <strain evidence="1 4">CDM_1</strain>
        <strain evidence="3">CDM_6</strain>
    </source>
</reference>
<sequence length="62" mass="7074">MLMVVHTTILDKGDQKMGVLRTLRGKPDDTGLYECRNCGTKLAPDRDRCSNCNSREIAHYEF</sequence>
<reference evidence="2" key="1">
    <citation type="submission" date="2016-10" db="EMBL/GenBank/DDBJ databases">
        <authorList>
            <person name="de Groot N.N."/>
        </authorList>
    </citation>
    <scope>NUCLEOTIDE SEQUENCE [LARGE SCALE GENOMIC DNA]</scope>
    <source>
        <strain evidence="2">CDM_6</strain>
    </source>
</reference>
<protein>
    <submittedName>
        <fullName evidence="2">Uncharacterized protein</fullName>
    </submittedName>
</protein>
<accession>A0A1I0EBR3</accession>
<evidence type="ECO:0000313" key="4">
    <source>
        <dbReference type="Proteomes" id="UP000324021"/>
    </source>
</evidence>
<dbReference type="EMBL" id="FMZP01000006">
    <property type="protein sequence ID" value="SDC65772.1"/>
    <property type="molecule type" value="Genomic_DNA"/>
</dbReference>
<evidence type="ECO:0000313" key="2">
    <source>
        <dbReference type="EMBL" id="SET42695.1"/>
    </source>
</evidence>
<dbReference type="Proteomes" id="UP000324021">
    <property type="component" value="Unassembled WGS sequence"/>
</dbReference>
<proteinExistence type="predicted"/>